<dbReference type="CDD" id="cd00635">
    <property type="entry name" value="PLPDE_III_YBL036c_like"/>
    <property type="match status" value="1"/>
</dbReference>
<feature type="coiled-coil region" evidence="5">
    <location>
        <begin position="154"/>
        <end position="181"/>
    </location>
</feature>
<keyword evidence="1 2" id="KW-0663">Pyridoxal phosphate</keyword>
<dbReference type="InterPro" id="IPR029066">
    <property type="entry name" value="PLP-binding_barrel"/>
</dbReference>
<feature type="modified residue" description="N6-(pyridoxal phosphate)lysine" evidence="2 3">
    <location>
        <position position="26"/>
    </location>
</feature>
<dbReference type="AlphaFoldDB" id="A0A9D7SRV9"/>
<evidence type="ECO:0000256" key="1">
    <source>
        <dbReference type="ARBA" id="ARBA00022898"/>
    </source>
</evidence>
<dbReference type="HAMAP" id="MF_02087">
    <property type="entry name" value="PLP_homeostasis"/>
    <property type="match status" value="1"/>
</dbReference>
<protein>
    <recommendedName>
        <fullName evidence="2">Pyridoxal phosphate homeostasis protein</fullName>
        <shortName evidence="2">PLP homeostasis protein</shortName>
    </recommendedName>
</protein>
<evidence type="ECO:0000256" key="2">
    <source>
        <dbReference type="HAMAP-Rule" id="MF_02087"/>
    </source>
</evidence>
<sequence>MPNPETYNSLLKNCHPYGATLVAVSKTRTEREVMSIYNLGQRIFAENRAHELIIKAELLPSDIEWHLIGHLQTNKVKSIISYVHCVQSLDSWKLWEKLNEEAKEAGKKIDCLIQIKVAVEETKYGWDKNELDHVLSSGLYLAFSNIRICGVMGMASLTSDREQVRKEMKTLRNHFDFLKQTYFKETEHFNVLSMGMSGDYQIALEEGSTMIRIGSMLFE</sequence>
<reference evidence="7 8" key="1">
    <citation type="submission" date="2020-10" db="EMBL/GenBank/DDBJ databases">
        <title>Connecting structure to function with the recovery of over 1000 high-quality activated sludge metagenome-assembled genomes encoding full-length rRNA genes using long-read sequencing.</title>
        <authorList>
            <person name="Singleton C.M."/>
            <person name="Petriglieri F."/>
            <person name="Kristensen J.M."/>
            <person name="Kirkegaard R.H."/>
            <person name="Michaelsen T.Y."/>
            <person name="Andersen M.H."/>
            <person name="Karst S.M."/>
            <person name="Dueholm M.S."/>
            <person name="Nielsen P.H."/>
            <person name="Albertsen M."/>
        </authorList>
    </citation>
    <scope>NUCLEOTIDE SEQUENCE [LARGE SCALE GENOMIC DNA]</scope>
    <source>
        <strain evidence="7">Ribe_18-Q3-R11-54_MAXAC.273</strain>
    </source>
</reference>
<proteinExistence type="inferred from homology"/>
<dbReference type="Proteomes" id="UP000808337">
    <property type="component" value="Unassembled WGS sequence"/>
</dbReference>
<dbReference type="PANTHER" id="PTHR10146">
    <property type="entry name" value="PROLINE SYNTHETASE CO-TRANSCRIBED BACTERIAL HOMOLOG PROTEIN"/>
    <property type="match status" value="1"/>
</dbReference>
<evidence type="ECO:0000256" key="5">
    <source>
        <dbReference type="SAM" id="Coils"/>
    </source>
</evidence>
<dbReference type="InterPro" id="IPR011078">
    <property type="entry name" value="PyrdxlP_homeostasis"/>
</dbReference>
<evidence type="ECO:0000313" key="8">
    <source>
        <dbReference type="Proteomes" id="UP000808337"/>
    </source>
</evidence>
<comment type="caution">
    <text evidence="7">The sequence shown here is derived from an EMBL/GenBank/DDBJ whole genome shotgun (WGS) entry which is preliminary data.</text>
</comment>
<dbReference type="GO" id="GO:0030170">
    <property type="term" value="F:pyridoxal phosphate binding"/>
    <property type="evidence" value="ECO:0007669"/>
    <property type="project" value="UniProtKB-UniRule"/>
</dbReference>
<dbReference type="PIRSF" id="PIRSF004848">
    <property type="entry name" value="YBL036c_PLPDEIII"/>
    <property type="match status" value="1"/>
</dbReference>
<dbReference type="Gene3D" id="3.20.20.10">
    <property type="entry name" value="Alanine racemase"/>
    <property type="match status" value="1"/>
</dbReference>
<name>A0A9D7SRV9_9BACT</name>
<comment type="function">
    <text evidence="2">Pyridoxal 5'-phosphate (PLP)-binding protein, which is involved in PLP homeostasis.</text>
</comment>
<dbReference type="PANTHER" id="PTHR10146:SF14">
    <property type="entry name" value="PYRIDOXAL PHOSPHATE HOMEOSTASIS PROTEIN"/>
    <property type="match status" value="1"/>
</dbReference>
<dbReference type="EMBL" id="JADKGY010000001">
    <property type="protein sequence ID" value="MBK9981151.1"/>
    <property type="molecule type" value="Genomic_DNA"/>
</dbReference>
<comment type="similarity">
    <text evidence="2 4">Belongs to the pyridoxal phosphate-binding protein YggS/PROSC family.</text>
</comment>
<dbReference type="NCBIfam" id="TIGR00044">
    <property type="entry name" value="YggS family pyridoxal phosphate-dependent enzyme"/>
    <property type="match status" value="1"/>
</dbReference>
<accession>A0A9D7SRV9</accession>
<evidence type="ECO:0000256" key="3">
    <source>
        <dbReference type="PIRSR" id="PIRSR004848-1"/>
    </source>
</evidence>
<gene>
    <name evidence="7" type="ORF">IPP15_01775</name>
</gene>
<evidence type="ECO:0000256" key="4">
    <source>
        <dbReference type="RuleBase" id="RU004514"/>
    </source>
</evidence>
<dbReference type="SUPFAM" id="SSF51419">
    <property type="entry name" value="PLP-binding barrel"/>
    <property type="match status" value="1"/>
</dbReference>
<feature type="domain" description="Alanine racemase N-terminal" evidence="6">
    <location>
        <begin position="11"/>
        <end position="218"/>
    </location>
</feature>
<dbReference type="Pfam" id="PF01168">
    <property type="entry name" value="Ala_racemase_N"/>
    <property type="match status" value="1"/>
</dbReference>
<organism evidence="7 8">
    <name type="scientific">Candidatus Opimibacter skivensis</name>
    <dbReference type="NCBI Taxonomy" id="2982028"/>
    <lineage>
        <taxon>Bacteria</taxon>
        <taxon>Pseudomonadati</taxon>
        <taxon>Bacteroidota</taxon>
        <taxon>Saprospiria</taxon>
        <taxon>Saprospirales</taxon>
        <taxon>Saprospiraceae</taxon>
        <taxon>Candidatus Opimibacter</taxon>
    </lineage>
</organism>
<evidence type="ECO:0000313" key="7">
    <source>
        <dbReference type="EMBL" id="MBK9981151.1"/>
    </source>
</evidence>
<dbReference type="InterPro" id="IPR001608">
    <property type="entry name" value="Ala_racemase_N"/>
</dbReference>
<evidence type="ECO:0000259" key="6">
    <source>
        <dbReference type="Pfam" id="PF01168"/>
    </source>
</evidence>
<keyword evidence="5" id="KW-0175">Coiled coil</keyword>
<comment type="cofactor">
    <cofactor evidence="3">
        <name>pyridoxal 5'-phosphate</name>
        <dbReference type="ChEBI" id="CHEBI:597326"/>
    </cofactor>
</comment>